<comment type="similarity">
    <text evidence="2 10">Belongs to the ABC-3 integral membrane protein family.</text>
</comment>
<dbReference type="EMBL" id="PIOC01000014">
    <property type="protein sequence ID" value="RDW19017.1"/>
    <property type="molecule type" value="Genomic_DNA"/>
</dbReference>
<dbReference type="RefSeq" id="WP_115772754.1">
    <property type="nucleotide sequence ID" value="NZ_PIOC01000014.1"/>
</dbReference>
<gene>
    <name evidence="12" type="ORF">CWR48_08180</name>
</gene>
<dbReference type="PANTHER" id="PTHR30477:SF3">
    <property type="entry name" value="METAL TRANSPORT SYSTEM MEMBRANE PROTEIN CT_069-RELATED"/>
    <property type="match status" value="1"/>
</dbReference>
<organism evidence="12 13">
    <name type="scientific">Oceanobacillus arenosus</name>
    <dbReference type="NCBI Taxonomy" id="1229153"/>
    <lineage>
        <taxon>Bacteria</taxon>
        <taxon>Bacillati</taxon>
        <taxon>Bacillota</taxon>
        <taxon>Bacilli</taxon>
        <taxon>Bacillales</taxon>
        <taxon>Bacillaceae</taxon>
        <taxon>Oceanobacillus</taxon>
    </lineage>
</organism>
<dbReference type="PANTHER" id="PTHR30477">
    <property type="entry name" value="ABC-TRANSPORTER METAL-BINDING PROTEIN"/>
    <property type="match status" value="1"/>
</dbReference>
<evidence type="ECO:0000256" key="2">
    <source>
        <dbReference type="ARBA" id="ARBA00008034"/>
    </source>
</evidence>
<feature type="transmembrane region" description="Helical" evidence="11">
    <location>
        <begin position="184"/>
        <end position="212"/>
    </location>
</feature>
<evidence type="ECO:0000256" key="11">
    <source>
        <dbReference type="SAM" id="Phobius"/>
    </source>
</evidence>
<reference evidence="13" key="1">
    <citation type="submission" date="2017-11" db="EMBL/GenBank/DDBJ databases">
        <authorList>
            <person name="Zhu W."/>
        </authorList>
    </citation>
    <scope>NUCLEOTIDE SEQUENCE [LARGE SCALE GENOMIC DNA]</scope>
    <source>
        <strain evidence="13">CAU 1183</strain>
    </source>
</reference>
<evidence type="ECO:0000256" key="10">
    <source>
        <dbReference type="RuleBase" id="RU003943"/>
    </source>
</evidence>
<feature type="transmembrane region" description="Helical" evidence="11">
    <location>
        <begin position="96"/>
        <end position="114"/>
    </location>
</feature>
<evidence type="ECO:0000313" key="12">
    <source>
        <dbReference type="EMBL" id="RDW19017.1"/>
    </source>
</evidence>
<evidence type="ECO:0000256" key="3">
    <source>
        <dbReference type="ARBA" id="ARBA00022448"/>
    </source>
</evidence>
<dbReference type="OrthoDB" id="9788905at2"/>
<feature type="transmembrane region" description="Helical" evidence="11">
    <location>
        <begin position="135"/>
        <end position="159"/>
    </location>
</feature>
<dbReference type="Pfam" id="PF00950">
    <property type="entry name" value="ABC-3"/>
    <property type="match status" value="1"/>
</dbReference>
<dbReference type="SUPFAM" id="SSF81345">
    <property type="entry name" value="ABC transporter involved in vitamin B12 uptake, BtuC"/>
    <property type="match status" value="1"/>
</dbReference>
<comment type="caution">
    <text evidence="12">The sequence shown here is derived from an EMBL/GenBank/DDBJ whole genome shotgun (WGS) entry which is preliminary data.</text>
</comment>
<feature type="transmembrane region" description="Helical" evidence="11">
    <location>
        <begin position="12"/>
        <end position="33"/>
    </location>
</feature>
<keyword evidence="7 11" id="KW-0472">Membrane</keyword>
<dbReference type="Gene3D" id="1.10.3470.10">
    <property type="entry name" value="ABC transporter involved in vitamin B12 uptake, BtuC"/>
    <property type="match status" value="1"/>
</dbReference>
<comment type="subcellular location">
    <subcellularLocation>
        <location evidence="1 10">Cell membrane</location>
        <topology evidence="1 10">Multi-pass membrane protein</topology>
    </subcellularLocation>
</comment>
<feature type="transmembrane region" description="Helical" evidence="11">
    <location>
        <begin position="254"/>
        <end position="273"/>
    </location>
</feature>
<evidence type="ECO:0000256" key="1">
    <source>
        <dbReference type="ARBA" id="ARBA00004651"/>
    </source>
</evidence>
<accession>A0A3D8PTX8</accession>
<dbReference type="AlphaFoldDB" id="A0A3D8PTX8"/>
<dbReference type="GO" id="GO:0055085">
    <property type="term" value="P:transmembrane transport"/>
    <property type="evidence" value="ECO:0007669"/>
    <property type="project" value="InterPro"/>
</dbReference>
<keyword evidence="4" id="KW-1003">Cell membrane</keyword>
<evidence type="ECO:0000256" key="7">
    <source>
        <dbReference type="ARBA" id="ARBA00023136"/>
    </source>
</evidence>
<feature type="transmembrane region" description="Helical" evidence="11">
    <location>
        <begin position="224"/>
        <end position="248"/>
    </location>
</feature>
<evidence type="ECO:0000256" key="8">
    <source>
        <dbReference type="ARBA" id="ARBA00057828"/>
    </source>
</evidence>
<proteinExistence type="inferred from homology"/>
<keyword evidence="3 10" id="KW-0813">Transport</keyword>
<evidence type="ECO:0000256" key="6">
    <source>
        <dbReference type="ARBA" id="ARBA00022989"/>
    </source>
</evidence>
<dbReference type="Proteomes" id="UP000257143">
    <property type="component" value="Unassembled WGS sequence"/>
</dbReference>
<evidence type="ECO:0000256" key="9">
    <source>
        <dbReference type="ARBA" id="ARBA00073179"/>
    </source>
</evidence>
<evidence type="ECO:0000313" key="13">
    <source>
        <dbReference type="Proteomes" id="UP000257143"/>
    </source>
</evidence>
<dbReference type="GO" id="GO:0071281">
    <property type="term" value="P:cellular response to iron ion"/>
    <property type="evidence" value="ECO:0007669"/>
    <property type="project" value="UniProtKB-ARBA"/>
</dbReference>
<dbReference type="InterPro" id="IPR001626">
    <property type="entry name" value="ABC_TroCD"/>
</dbReference>
<dbReference type="GO" id="GO:0043190">
    <property type="term" value="C:ATP-binding cassette (ABC) transporter complex"/>
    <property type="evidence" value="ECO:0007669"/>
    <property type="project" value="InterPro"/>
</dbReference>
<dbReference type="InterPro" id="IPR037294">
    <property type="entry name" value="ABC_BtuC-like"/>
</dbReference>
<keyword evidence="5 10" id="KW-0812">Transmembrane</keyword>
<comment type="function">
    <text evidence="8">This protein is probably a component of a manganese permease, a binding protein-dependent, ATP-driven transport system.</text>
</comment>
<evidence type="ECO:0000256" key="4">
    <source>
        <dbReference type="ARBA" id="ARBA00022475"/>
    </source>
</evidence>
<keyword evidence="6 11" id="KW-1133">Transmembrane helix</keyword>
<sequence length="306" mass="32913">MLSILLNSNTQWVLLSTMILGVAAGTIGCMAYWKRQNLMSDALSHSALPGVVIAFLLIQEKNLFILIIGAAISALIGAFLIQWITTSSRISEDSAMGMILSIFYGMGIMLLSIANRSAGGNQSGLDKFIYGQAAAMVKSDVITMLILALLVIFIVFIAFKEWKINLFDPQFAKGIGLSIKGMNILYTSILVTTIVIGIQAVGVILMAAMLVTPAVSARYWTRSFKIMILLSATFGGIAGAVGTFISALGNGWPTGPFIVVVASVVFVVSLLFGKENGILIKHLQFKMHQKTAKLNLQTLTEGLENK</sequence>
<feature type="transmembrane region" description="Helical" evidence="11">
    <location>
        <begin position="63"/>
        <end position="84"/>
    </location>
</feature>
<dbReference type="GO" id="GO:0010043">
    <property type="term" value="P:response to zinc ion"/>
    <property type="evidence" value="ECO:0007669"/>
    <property type="project" value="TreeGrafter"/>
</dbReference>
<keyword evidence="13" id="KW-1185">Reference proteome</keyword>
<evidence type="ECO:0000256" key="5">
    <source>
        <dbReference type="ARBA" id="ARBA00022692"/>
    </source>
</evidence>
<protein>
    <recommendedName>
        <fullName evidence="9">Manganese transport system membrane protein MntC</fullName>
    </recommendedName>
</protein>
<dbReference type="FunFam" id="1.10.3470.10:FF:000003">
    <property type="entry name" value="Iron ABC transporter permease SitD"/>
    <property type="match status" value="1"/>
</dbReference>
<name>A0A3D8PTX8_9BACI</name>
<dbReference type="CDD" id="cd06550">
    <property type="entry name" value="TM_ABC_iron-siderophores_like"/>
    <property type="match status" value="1"/>
</dbReference>